<sequence length="101" mass="11335">MSVDSEAERGARMKSVGLLSTSYTNLYRHMPFLESQVRQQLETPGKYEGLEAFFHDHKSLLPATFKDGPHQRRASEADSGVSVISSPKSDHVLPHMRVSCF</sequence>
<keyword evidence="3" id="KW-1185">Reference proteome</keyword>
<evidence type="ECO:0000256" key="1">
    <source>
        <dbReference type="SAM" id="MobiDB-lite"/>
    </source>
</evidence>
<dbReference type="InterPro" id="IPR018626">
    <property type="entry name" value="LCHN/Anr2"/>
</dbReference>
<feature type="compositionally biased region" description="Basic and acidic residues" evidence="1">
    <location>
        <begin position="67"/>
        <end position="76"/>
    </location>
</feature>
<name>A0A2G8LNG7_STIJA</name>
<organism evidence="2 3">
    <name type="scientific">Stichopus japonicus</name>
    <name type="common">Sea cucumber</name>
    <dbReference type="NCBI Taxonomy" id="307972"/>
    <lineage>
        <taxon>Eukaryota</taxon>
        <taxon>Metazoa</taxon>
        <taxon>Echinodermata</taxon>
        <taxon>Eleutherozoa</taxon>
        <taxon>Echinozoa</taxon>
        <taxon>Holothuroidea</taxon>
        <taxon>Aspidochirotacea</taxon>
        <taxon>Aspidochirotida</taxon>
        <taxon>Stichopodidae</taxon>
        <taxon>Apostichopus</taxon>
    </lineage>
</organism>
<dbReference type="STRING" id="307972.A0A2G8LNG7"/>
<evidence type="ECO:0000313" key="2">
    <source>
        <dbReference type="EMBL" id="PIK61807.1"/>
    </source>
</evidence>
<protein>
    <submittedName>
        <fullName evidence="2">Uncharacterized protein</fullName>
    </submittedName>
</protein>
<feature type="region of interest" description="Disordered" evidence="1">
    <location>
        <begin position="65"/>
        <end position="88"/>
    </location>
</feature>
<accession>A0A2G8LNG7</accession>
<reference evidence="2 3" key="1">
    <citation type="journal article" date="2017" name="PLoS Biol.">
        <title>The sea cucumber genome provides insights into morphological evolution and visceral regeneration.</title>
        <authorList>
            <person name="Zhang X."/>
            <person name="Sun L."/>
            <person name="Yuan J."/>
            <person name="Sun Y."/>
            <person name="Gao Y."/>
            <person name="Zhang L."/>
            <person name="Li S."/>
            <person name="Dai H."/>
            <person name="Hamel J.F."/>
            <person name="Liu C."/>
            <person name="Yu Y."/>
            <person name="Liu S."/>
            <person name="Lin W."/>
            <person name="Guo K."/>
            <person name="Jin S."/>
            <person name="Xu P."/>
            <person name="Storey K.B."/>
            <person name="Huan P."/>
            <person name="Zhang T."/>
            <person name="Zhou Y."/>
            <person name="Zhang J."/>
            <person name="Lin C."/>
            <person name="Li X."/>
            <person name="Xing L."/>
            <person name="Huo D."/>
            <person name="Sun M."/>
            <person name="Wang L."/>
            <person name="Mercier A."/>
            <person name="Li F."/>
            <person name="Yang H."/>
            <person name="Xiang J."/>
        </authorList>
    </citation>
    <scope>NUCLEOTIDE SEQUENCE [LARGE SCALE GENOMIC DNA]</scope>
    <source>
        <strain evidence="2">Shaxun</strain>
        <tissue evidence="2">Muscle</tissue>
    </source>
</reference>
<dbReference type="AlphaFoldDB" id="A0A2G8LNG7"/>
<evidence type="ECO:0000313" key="3">
    <source>
        <dbReference type="Proteomes" id="UP000230750"/>
    </source>
</evidence>
<dbReference type="OrthoDB" id="2152680at2759"/>
<comment type="caution">
    <text evidence="2">The sequence shown here is derived from an EMBL/GenBank/DDBJ whole genome shotgun (WGS) entry which is preliminary data.</text>
</comment>
<gene>
    <name evidence="2" type="ORF">BSL78_01262</name>
</gene>
<proteinExistence type="predicted"/>
<dbReference type="Proteomes" id="UP000230750">
    <property type="component" value="Unassembled WGS sequence"/>
</dbReference>
<dbReference type="EMBL" id="MRZV01000024">
    <property type="protein sequence ID" value="PIK61807.1"/>
    <property type="molecule type" value="Genomic_DNA"/>
</dbReference>
<dbReference type="Pfam" id="PF09804">
    <property type="entry name" value="DENND11"/>
    <property type="match status" value="1"/>
</dbReference>